<keyword evidence="2" id="KW-1133">Transmembrane helix</keyword>
<sequence length="998" mass="116922">MKGGTDLLIKEIIIYQYGKWIDSHFQDIPSFMLFQGENEAGKSTLTSFILSILFGFPTKRDDRFKAAASSELGGALLISCPTHGEFRIERIYGKKEVTVLFEDGTVKDEEWLKKWLGGIDRSLYEQIYFFDLDGLQNVHKIQAEDITRYLLSASTIGSERLFQAENELIKEQETLFKPQGRNPVINQKLSQLAELDTKVKEKKRELDQYDQLLQERMKLIEKESDLKQELIANSKELEYEMAWLTTIPLVIKEYKLTEKLEEYDSLSFPENGLDRWKEWSHALKPLIAQEVSLKDQLEQAENKLSMLGEPILIKEKNKLEALLNQSPLFSRDLERIGELHSKLKYVEEGLQENRQFLGISDFDSFQWNPSSIKEAEIQLEKWNHLQKLYDEKDNKHKLEQQRKNISMEKLNQLENEILSPPELELEEGMLIEWETIKSIENEKKTIRAEISLIEQEKEKFNKNRHDTRKIESVLIGLVSLISLAGLTVSIRQNQWLIAFICGLLFVTVGVTFLYLKQNRSNQTSESNRYSLLKERLRQLENEEMDFTCTEERFFEAREKINGNQRVIEEMKEIQTAVKEQGWYAGELDKERLDVLKQLRSIELSLLDLFQSNTGKLEVNIDRLSVDLPLIQVIYHHLKEKSRLEEEIQEIENRMKPIQNSLQDWAKKLQLKGAYSELFGLLKDQLEREREQEQSRKFLQEGINEIRQQLKKIQAEKGLVTEELSFLLKKADCEDEESYLKKGFKLEEKLKLLNQLEAVQDQLNLTRFSEEERKHRNLDQEISKSLIFTLEEKEKAFLEELEHIRKQVATVDYQLKQMEEGGAYIDLLHQFYQEKYSFQETAKAWSVYTIARSFLQKAMVQFKEGTFPKVLRNAESIFKTLTNENYERIRFSSDNDELSVLHTSGKWFPAAALSQATKEQVYVAIRLGLIEALYPTLSLPIIIDDSFVNFDTNRVAKVMDTLQGFSGRHQVIVFSCHPEMTQYFPKDHIVELSKFQPIR</sequence>
<feature type="transmembrane region" description="Helical" evidence="2">
    <location>
        <begin position="496"/>
        <end position="515"/>
    </location>
</feature>
<keyword evidence="2" id="KW-0472">Membrane</keyword>
<dbReference type="InterPro" id="IPR038734">
    <property type="entry name" value="YhaN_AAA"/>
</dbReference>
<name>A0A285CR85_9BACI</name>
<evidence type="ECO:0000313" key="4">
    <source>
        <dbReference type="EMBL" id="SNX70004.1"/>
    </source>
</evidence>
<evidence type="ECO:0000256" key="1">
    <source>
        <dbReference type="SAM" id="Coils"/>
    </source>
</evidence>
<dbReference type="PANTHER" id="PTHR41259:SF1">
    <property type="entry name" value="DOUBLE-STRAND BREAK REPAIR RAD50 ATPASE, PUTATIVE-RELATED"/>
    <property type="match status" value="1"/>
</dbReference>
<feature type="coiled-coil region" evidence="1">
    <location>
        <begin position="633"/>
        <end position="660"/>
    </location>
</feature>
<protein>
    <submittedName>
        <fullName evidence="4">Uncharacterized protein YhaN</fullName>
    </submittedName>
</protein>
<dbReference type="OrthoDB" id="9764467at2"/>
<dbReference type="EMBL" id="OAOP01000003">
    <property type="protein sequence ID" value="SNX70004.1"/>
    <property type="molecule type" value="Genomic_DNA"/>
</dbReference>
<feature type="coiled-coil region" evidence="1">
    <location>
        <begin position="185"/>
        <end position="240"/>
    </location>
</feature>
<organism evidence="4 5">
    <name type="scientific">Bacillus oleivorans</name>
    <dbReference type="NCBI Taxonomy" id="1448271"/>
    <lineage>
        <taxon>Bacteria</taxon>
        <taxon>Bacillati</taxon>
        <taxon>Bacillota</taxon>
        <taxon>Bacilli</taxon>
        <taxon>Bacillales</taxon>
        <taxon>Bacillaceae</taxon>
        <taxon>Bacillus</taxon>
    </lineage>
</organism>
<accession>A0A285CR85</accession>
<dbReference type="AlphaFoldDB" id="A0A285CR85"/>
<dbReference type="Gene3D" id="3.40.50.300">
    <property type="entry name" value="P-loop containing nucleotide triphosphate hydrolases"/>
    <property type="match status" value="2"/>
</dbReference>
<feature type="transmembrane region" description="Helical" evidence="2">
    <location>
        <begin position="472"/>
        <end position="490"/>
    </location>
</feature>
<gene>
    <name evidence="4" type="ORF">SAMN05877753_103387</name>
</gene>
<dbReference type="PANTHER" id="PTHR41259">
    <property type="entry name" value="DOUBLE-STRAND BREAK REPAIR RAD50 ATPASE, PUTATIVE-RELATED"/>
    <property type="match status" value="1"/>
</dbReference>
<evidence type="ECO:0000256" key="2">
    <source>
        <dbReference type="SAM" id="Phobius"/>
    </source>
</evidence>
<feature type="domain" description="YhaN AAA" evidence="3">
    <location>
        <begin position="10"/>
        <end position="203"/>
    </location>
</feature>
<proteinExistence type="predicted"/>
<keyword evidence="5" id="KW-1185">Reference proteome</keyword>
<evidence type="ECO:0000259" key="3">
    <source>
        <dbReference type="Pfam" id="PF13514"/>
    </source>
</evidence>
<dbReference type="InterPro" id="IPR027417">
    <property type="entry name" value="P-loop_NTPase"/>
</dbReference>
<feature type="coiled-coil region" evidence="1">
    <location>
        <begin position="396"/>
        <end position="463"/>
    </location>
</feature>
<dbReference type="Proteomes" id="UP000219546">
    <property type="component" value="Unassembled WGS sequence"/>
</dbReference>
<dbReference type="SUPFAM" id="SSF52540">
    <property type="entry name" value="P-loop containing nucleoside triphosphate hydrolases"/>
    <property type="match status" value="1"/>
</dbReference>
<reference evidence="4 5" key="1">
    <citation type="submission" date="2017-08" db="EMBL/GenBank/DDBJ databases">
        <authorList>
            <person name="de Groot N.N."/>
        </authorList>
    </citation>
    <scope>NUCLEOTIDE SEQUENCE [LARGE SCALE GENOMIC DNA]</scope>
    <source>
        <strain evidence="4 5">JC228</strain>
    </source>
</reference>
<dbReference type="Pfam" id="PF13514">
    <property type="entry name" value="AAA_27"/>
    <property type="match status" value="1"/>
</dbReference>
<keyword evidence="1" id="KW-0175">Coiled coil</keyword>
<evidence type="ECO:0000313" key="5">
    <source>
        <dbReference type="Proteomes" id="UP000219546"/>
    </source>
</evidence>
<keyword evidence="2" id="KW-0812">Transmembrane</keyword>
<feature type="coiled-coil region" evidence="1">
    <location>
        <begin position="695"/>
        <end position="765"/>
    </location>
</feature>